<evidence type="ECO:0000313" key="3">
    <source>
        <dbReference type="Proteomes" id="UP000224915"/>
    </source>
</evidence>
<proteinExistence type="predicted"/>
<dbReference type="PANTHER" id="PTHR46211:SF14">
    <property type="entry name" value="GLYCEROPHOSPHODIESTER PHOSPHODIESTERASE"/>
    <property type="match status" value="1"/>
</dbReference>
<dbReference type="PROSITE" id="PS51704">
    <property type="entry name" value="GP_PDE"/>
    <property type="match status" value="1"/>
</dbReference>
<evidence type="ECO:0000313" key="2">
    <source>
        <dbReference type="EMBL" id="PFG19168.1"/>
    </source>
</evidence>
<organism evidence="2 3">
    <name type="scientific">Serinibacter salmoneus</name>
    <dbReference type="NCBI Taxonomy" id="556530"/>
    <lineage>
        <taxon>Bacteria</taxon>
        <taxon>Bacillati</taxon>
        <taxon>Actinomycetota</taxon>
        <taxon>Actinomycetes</taxon>
        <taxon>Micrococcales</taxon>
        <taxon>Beutenbergiaceae</taxon>
        <taxon>Serinibacter</taxon>
    </lineage>
</organism>
<accession>A0A2A9CXK3</accession>
<protein>
    <submittedName>
        <fullName evidence="2">Glycerophosphoryl diester phosphodiesterase</fullName>
    </submittedName>
</protein>
<sequence>MSTAFPLVPGPGRPLVIAHRGAPAAHPENTAAAFGAAARAGADAIETDVQLSADGVPFLLHDDTPDRTTDALARGWEPGTLAERATWETLRALDASGGTGPVQRVPHLDEVAAAGLAVDLEIKTPIVHEARDVVAAVAEAWRCNAVWRPLLESARVAVTSFDPIVLTAALDLLAPWSVPIGLITEAAPQEEDLPELTEAGVSMLVLRHDTVTPELVAAAHTASLTVWTYTVNADADRERVLAAGVDGYCTDHP</sequence>
<dbReference type="Gene3D" id="3.20.20.190">
    <property type="entry name" value="Phosphatidylinositol (PI) phosphodiesterase"/>
    <property type="match status" value="1"/>
</dbReference>
<reference evidence="2 3" key="1">
    <citation type="submission" date="2017-10" db="EMBL/GenBank/DDBJ databases">
        <title>Sequencing the genomes of 1000 actinobacteria strains.</title>
        <authorList>
            <person name="Klenk H.-P."/>
        </authorList>
    </citation>
    <scope>NUCLEOTIDE SEQUENCE [LARGE SCALE GENOMIC DNA]</scope>
    <source>
        <strain evidence="2 3">DSM 21801</strain>
    </source>
</reference>
<dbReference type="Proteomes" id="UP000224915">
    <property type="component" value="Unassembled WGS sequence"/>
</dbReference>
<feature type="domain" description="GP-PDE" evidence="1">
    <location>
        <begin position="14"/>
        <end position="253"/>
    </location>
</feature>
<dbReference type="AlphaFoldDB" id="A0A2A9CXK3"/>
<dbReference type="SUPFAM" id="SSF51695">
    <property type="entry name" value="PLC-like phosphodiesterases"/>
    <property type="match status" value="1"/>
</dbReference>
<dbReference type="GO" id="GO:0006629">
    <property type="term" value="P:lipid metabolic process"/>
    <property type="evidence" value="ECO:0007669"/>
    <property type="project" value="InterPro"/>
</dbReference>
<dbReference type="OrthoDB" id="9758957at2"/>
<dbReference type="InterPro" id="IPR017946">
    <property type="entry name" value="PLC-like_Pdiesterase_TIM-brl"/>
</dbReference>
<gene>
    <name evidence="2" type="ORF">ATL40_0725</name>
</gene>
<dbReference type="GO" id="GO:0008081">
    <property type="term" value="F:phosphoric diester hydrolase activity"/>
    <property type="evidence" value="ECO:0007669"/>
    <property type="project" value="InterPro"/>
</dbReference>
<name>A0A2A9CXK3_9MICO</name>
<evidence type="ECO:0000259" key="1">
    <source>
        <dbReference type="PROSITE" id="PS51704"/>
    </source>
</evidence>
<comment type="caution">
    <text evidence="2">The sequence shown here is derived from an EMBL/GenBank/DDBJ whole genome shotgun (WGS) entry which is preliminary data.</text>
</comment>
<dbReference type="InterPro" id="IPR030395">
    <property type="entry name" value="GP_PDE_dom"/>
</dbReference>
<dbReference type="EMBL" id="PDJD01000001">
    <property type="protein sequence ID" value="PFG19168.1"/>
    <property type="molecule type" value="Genomic_DNA"/>
</dbReference>
<keyword evidence="3" id="KW-1185">Reference proteome</keyword>
<dbReference type="Pfam" id="PF03009">
    <property type="entry name" value="GDPD"/>
    <property type="match status" value="1"/>
</dbReference>
<dbReference type="RefSeq" id="WP_098468336.1">
    <property type="nucleotide sequence ID" value="NZ_PDJD01000001.1"/>
</dbReference>
<dbReference type="PANTHER" id="PTHR46211">
    <property type="entry name" value="GLYCEROPHOSPHORYL DIESTER PHOSPHODIESTERASE"/>
    <property type="match status" value="1"/>
</dbReference>